<protein>
    <submittedName>
        <fullName evidence="2">Disease resistance protein</fullName>
    </submittedName>
</protein>
<gene>
    <name evidence="2" type="ORF">G2W53_002431</name>
</gene>
<dbReference type="AlphaFoldDB" id="A0A834XKJ1"/>
<sequence>MLCMKLVGKASTEIRRMGVVCVAAGIADSWLERRVIYLQSYGNNIKKLEDEVKKLEEARGRIKHLVDAEERNGYEILVGVRDWLILAEQVIDEANHVLEDPNHAKLGFSMCNFPNLRHRHRVSKEAFYTIGRVAYVLESGKFDRVGSYNNSSRNCKNIGDASSRGHNVPG</sequence>
<proteinExistence type="predicted"/>
<dbReference type="EMBL" id="JAAIUW010000001">
    <property type="protein sequence ID" value="KAF7845526.1"/>
    <property type="molecule type" value="Genomic_DNA"/>
</dbReference>
<organism evidence="2 3">
    <name type="scientific">Senna tora</name>
    <dbReference type="NCBI Taxonomy" id="362788"/>
    <lineage>
        <taxon>Eukaryota</taxon>
        <taxon>Viridiplantae</taxon>
        <taxon>Streptophyta</taxon>
        <taxon>Embryophyta</taxon>
        <taxon>Tracheophyta</taxon>
        <taxon>Spermatophyta</taxon>
        <taxon>Magnoliopsida</taxon>
        <taxon>eudicotyledons</taxon>
        <taxon>Gunneridae</taxon>
        <taxon>Pentapetalae</taxon>
        <taxon>rosids</taxon>
        <taxon>fabids</taxon>
        <taxon>Fabales</taxon>
        <taxon>Fabaceae</taxon>
        <taxon>Caesalpinioideae</taxon>
        <taxon>Cassia clade</taxon>
        <taxon>Senna</taxon>
    </lineage>
</organism>
<reference evidence="2" key="1">
    <citation type="submission" date="2020-09" db="EMBL/GenBank/DDBJ databases">
        <title>Genome-Enabled Discovery of Anthraquinone Biosynthesis in Senna tora.</title>
        <authorList>
            <person name="Kang S.-H."/>
            <person name="Pandey R.P."/>
            <person name="Lee C.-M."/>
            <person name="Sim J.-S."/>
            <person name="Jeong J.-T."/>
            <person name="Choi B.-S."/>
            <person name="Jung M."/>
            <person name="Ginzburg D."/>
            <person name="Zhao K."/>
            <person name="Won S.Y."/>
            <person name="Oh T.-J."/>
            <person name="Yu Y."/>
            <person name="Kim N.-H."/>
            <person name="Lee O.R."/>
            <person name="Lee T.-H."/>
            <person name="Bashyal P."/>
            <person name="Kim T.-S."/>
            <person name="Lee W.-H."/>
            <person name="Kawkins C."/>
            <person name="Kim C.-K."/>
            <person name="Kim J.S."/>
            <person name="Ahn B.O."/>
            <person name="Rhee S.Y."/>
            <person name="Sohng J.K."/>
        </authorList>
    </citation>
    <scope>NUCLEOTIDE SEQUENCE</scope>
    <source>
        <tissue evidence="2">Leaf</tissue>
    </source>
</reference>
<evidence type="ECO:0000313" key="2">
    <source>
        <dbReference type="EMBL" id="KAF7845526.1"/>
    </source>
</evidence>
<feature type="coiled-coil region" evidence="1">
    <location>
        <begin position="38"/>
        <end position="72"/>
    </location>
</feature>
<evidence type="ECO:0000313" key="3">
    <source>
        <dbReference type="Proteomes" id="UP000634136"/>
    </source>
</evidence>
<evidence type="ECO:0000256" key="1">
    <source>
        <dbReference type="SAM" id="Coils"/>
    </source>
</evidence>
<name>A0A834XKJ1_9FABA</name>
<keyword evidence="3" id="KW-1185">Reference proteome</keyword>
<keyword evidence="1" id="KW-0175">Coiled coil</keyword>
<accession>A0A834XKJ1</accession>
<dbReference type="Proteomes" id="UP000634136">
    <property type="component" value="Unassembled WGS sequence"/>
</dbReference>
<comment type="caution">
    <text evidence="2">The sequence shown here is derived from an EMBL/GenBank/DDBJ whole genome shotgun (WGS) entry which is preliminary data.</text>
</comment>